<evidence type="ECO:0000313" key="2">
    <source>
        <dbReference type="Proteomes" id="UP000006431"/>
    </source>
</evidence>
<dbReference type="PATRIC" id="fig|929558.5.peg.2148"/>
<reference evidence="1 2" key="1">
    <citation type="journal article" date="2012" name="Proc. Natl. Acad. Sci. U.S.A.">
        <title>Genome and physiology of a model Epsilonproteobacterium responsible for sulfide detoxification in marine oxygen depletion zones.</title>
        <authorList>
            <person name="Grote J."/>
            <person name="Schott T."/>
            <person name="Bruckner C.G."/>
            <person name="Glockner F.O."/>
            <person name="Jost G."/>
            <person name="Teeling H."/>
            <person name="Labrenz M."/>
            <person name="Jurgens K."/>
        </authorList>
    </citation>
    <scope>NUCLEOTIDE SEQUENCE [LARGE SCALE GENOMIC DNA]</scope>
    <source>
        <strain evidence="1 2">GD1</strain>
    </source>
</reference>
<proteinExistence type="predicted"/>
<dbReference type="HOGENOM" id="CLU_3333859_0_0_7"/>
<keyword evidence="2" id="KW-1185">Reference proteome</keyword>
<sequence>MYDNLVQRLESYKYKKQVDEFDSEVKGYIEVYKGMIDV</sequence>
<accession>B6BN43</accession>
<dbReference type="STRING" id="929558.SMGD1_2157"/>
<dbReference type="AlphaFoldDB" id="B6BN43"/>
<organism evidence="1 2">
    <name type="scientific">Sulfurimonas gotlandica (strain DSM 19862 / JCM 16533 / GD1)</name>
    <dbReference type="NCBI Taxonomy" id="929558"/>
    <lineage>
        <taxon>Bacteria</taxon>
        <taxon>Pseudomonadati</taxon>
        <taxon>Campylobacterota</taxon>
        <taxon>Epsilonproteobacteria</taxon>
        <taxon>Campylobacterales</taxon>
        <taxon>Sulfurimonadaceae</taxon>
        <taxon>Sulfurimonas</taxon>
    </lineage>
</organism>
<dbReference type="Proteomes" id="UP000006431">
    <property type="component" value="Unassembled WGS sequence"/>
</dbReference>
<gene>
    <name evidence="1" type="ORF">SMGD1_2157</name>
</gene>
<protein>
    <submittedName>
        <fullName evidence="1">Uncharacterized protein</fullName>
    </submittedName>
</protein>
<accession>H1FXR0</accession>
<evidence type="ECO:0000313" key="1">
    <source>
        <dbReference type="EMBL" id="EHP30680.1"/>
    </source>
</evidence>
<dbReference type="EMBL" id="AFRZ01000001">
    <property type="protein sequence ID" value="EHP30680.1"/>
    <property type="molecule type" value="Genomic_DNA"/>
</dbReference>
<comment type="caution">
    <text evidence="1">The sequence shown here is derived from an EMBL/GenBank/DDBJ whole genome shotgun (WGS) entry which is preliminary data.</text>
</comment>
<name>B6BN43_SULGG</name>